<protein>
    <recommendedName>
        <fullName evidence="7">Peroxiredoxin</fullName>
        <ecNumber evidence="7">1.11.1.24</ecNumber>
    </recommendedName>
</protein>
<accession>A0ABD1XTY9</accession>
<evidence type="ECO:0000256" key="7">
    <source>
        <dbReference type="PIRNR" id="PIRNR000239"/>
    </source>
</evidence>
<dbReference type="EMBL" id="JBHFFA010000007">
    <property type="protein sequence ID" value="KAL2612427.1"/>
    <property type="molecule type" value="Genomic_DNA"/>
</dbReference>
<dbReference type="InterPro" id="IPR045020">
    <property type="entry name" value="PRX_1cys"/>
</dbReference>
<evidence type="ECO:0000256" key="5">
    <source>
        <dbReference type="ARBA" id="ARBA00025719"/>
    </source>
</evidence>
<dbReference type="PIRSF" id="PIRSF000239">
    <property type="entry name" value="AHPC"/>
    <property type="match status" value="1"/>
</dbReference>
<dbReference type="InterPro" id="IPR024706">
    <property type="entry name" value="Peroxiredoxin_AhpC-typ"/>
</dbReference>
<evidence type="ECO:0000256" key="3">
    <source>
        <dbReference type="ARBA" id="ARBA00023002"/>
    </source>
</evidence>
<comment type="catalytic activity">
    <reaction evidence="6 7">
        <text>a hydroperoxide + [thioredoxin]-dithiol = an alcohol + [thioredoxin]-disulfide + H2O</text>
        <dbReference type="Rhea" id="RHEA:62620"/>
        <dbReference type="Rhea" id="RHEA-COMP:10698"/>
        <dbReference type="Rhea" id="RHEA-COMP:10700"/>
        <dbReference type="ChEBI" id="CHEBI:15377"/>
        <dbReference type="ChEBI" id="CHEBI:29950"/>
        <dbReference type="ChEBI" id="CHEBI:30879"/>
        <dbReference type="ChEBI" id="CHEBI:35924"/>
        <dbReference type="ChEBI" id="CHEBI:50058"/>
        <dbReference type="EC" id="1.11.1.24"/>
    </reaction>
</comment>
<keyword evidence="4 7" id="KW-0676">Redox-active center</keyword>
<evidence type="ECO:0000259" key="9">
    <source>
        <dbReference type="PROSITE" id="PS51352"/>
    </source>
</evidence>
<dbReference type="AlphaFoldDB" id="A0ABD1XTY9"/>
<dbReference type="EC" id="1.11.1.24" evidence="7"/>
<feature type="active site" description="Cysteine sulfenic acid (-SOH) intermediate; for peroxidase activity" evidence="8">
    <location>
        <position position="47"/>
    </location>
</feature>
<dbReference type="CDD" id="cd03016">
    <property type="entry name" value="PRX_1cys"/>
    <property type="match status" value="1"/>
</dbReference>
<proteinExistence type="inferred from homology"/>
<evidence type="ECO:0000256" key="4">
    <source>
        <dbReference type="ARBA" id="ARBA00023284"/>
    </source>
</evidence>
<comment type="function">
    <text evidence="7">Thiol-specific peroxidase that catalyzes the reduction of hydrogen peroxide and organic hydroperoxides to water and alcohols, respectively.</text>
</comment>
<dbReference type="Pfam" id="PF00578">
    <property type="entry name" value="AhpC-TSA"/>
    <property type="match status" value="1"/>
</dbReference>
<keyword evidence="11" id="KW-1185">Reference proteome</keyword>
<evidence type="ECO:0000256" key="6">
    <source>
        <dbReference type="ARBA" id="ARBA00049091"/>
    </source>
</evidence>
<dbReference type="Gene3D" id="3.30.1020.10">
    <property type="entry name" value="Antioxidant, Horf6, Chain A, domain2"/>
    <property type="match status" value="1"/>
</dbReference>
<dbReference type="PROSITE" id="PS51352">
    <property type="entry name" value="THIOREDOXIN_2"/>
    <property type="match status" value="1"/>
</dbReference>
<evidence type="ECO:0000256" key="2">
    <source>
        <dbReference type="ARBA" id="ARBA00022862"/>
    </source>
</evidence>
<reference evidence="10 11" key="1">
    <citation type="submission" date="2024-09" db="EMBL/GenBank/DDBJ databases">
        <title>Chromosome-scale assembly of Riccia fluitans.</title>
        <authorList>
            <person name="Paukszto L."/>
            <person name="Sawicki J."/>
            <person name="Karawczyk K."/>
            <person name="Piernik-Szablinska J."/>
            <person name="Szczecinska M."/>
            <person name="Mazdziarz M."/>
        </authorList>
    </citation>
    <scope>NUCLEOTIDE SEQUENCE [LARGE SCALE GENOMIC DNA]</scope>
    <source>
        <strain evidence="10">Rf_01</strain>
        <tissue evidence="10">Aerial parts of the thallus</tissue>
    </source>
</reference>
<keyword evidence="1 7" id="KW-0575">Peroxidase</keyword>
<organism evidence="10 11">
    <name type="scientific">Riccia fluitans</name>
    <dbReference type="NCBI Taxonomy" id="41844"/>
    <lineage>
        <taxon>Eukaryota</taxon>
        <taxon>Viridiplantae</taxon>
        <taxon>Streptophyta</taxon>
        <taxon>Embryophyta</taxon>
        <taxon>Marchantiophyta</taxon>
        <taxon>Marchantiopsida</taxon>
        <taxon>Marchantiidae</taxon>
        <taxon>Marchantiales</taxon>
        <taxon>Ricciaceae</taxon>
        <taxon>Riccia</taxon>
    </lineage>
</organism>
<name>A0ABD1XTY9_9MARC</name>
<dbReference type="FunFam" id="3.30.1020.10:FF:000001">
    <property type="entry name" value="1-Cys peroxiredoxin"/>
    <property type="match status" value="1"/>
</dbReference>
<keyword evidence="2 7" id="KW-0049">Antioxidant</keyword>
<keyword evidence="3 7" id="KW-0560">Oxidoreductase</keyword>
<dbReference type="InterPro" id="IPR036249">
    <property type="entry name" value="Thioredoxin-like_sf"/>
</dbReference>
<dbReference type="InterPro" id="IPR013766">
    <property type="entry name" value="Thioredoxin_domain"/>
</dbReference>
<dbReference type="SUPFAM" id="SSF52833">
    <property type="entry name" value="Thioredoxin-like"/>
    <property type="match status" value="1"/>
</dbReference>
<dbReference type="PANTHER" id="PTHR43503">
    <property type="entry name" value="MCG48959-RELATED"/>
    <property type="match status" value="1"/>
</dbReference>
<dbReference type="FunFam" id="3.40.30.10:FF:000011">
    <property type="entry name" value="Peroxiredoxin PRX1"/>
    <property type="match status" value="1"/>
</dbReference>
<gene>
    <name evidence="10" type="ORF">R1flu_024119</name>
</gene>
<dbReference type="InterPro" id="IPR019479">
    <property type="entry name" value="Peroxiredoxin_C"/>
</dbReference>
<sequence length="223" mass="24753">MTGGLSLGDVVPNFTANSTHGKISFHDYIGNHWVILFSHPGDFTPVCTTELGKMAQMQPEFEKRGVKLLGLSTDSVEEHKSWTSDIEFYSPSSVAYPILADEDRKLTQQLNMFDPDERGADGKPLASRALHIIGPDKKLKLSFLYPGTVGRNMDEVLRCVDALQLASKHKIATPVNWQPGQDVVISPSVSDEQAKEMFPQGWHTENLPSGKPYLRMTKIAQTN</sequence>
<dbReference type="PANTHER" id="PTHR43503:SF4">
    <property type="entry name" value="PEROXIREDOXIN-6"/>
    <property type="match status" value="1"/>
</dbReference>
<evidence type="ECO:0000256" key="8">
    <source>
        <dbReference type="PIRSR" id="PIRSR000239-1"/>
    </source>
</evidence>
<evidence type="ECO:0000256" key="1">
    <source>
        <dbReference type="ARBA" id="ARBA00022559"/>
    </source>
</evidence>
<comment type="similarity">
    <text evidence="5">Belongs to the peroxiredoxin family. Prx6 subfamily.</text>
</comment>
<feature type="domain" description="Thioredoxin" evidence="9">
    <location>
        <begin position="5"/>
        <end position="165"/>
    </location>
</feature>
<evidence type="ECO:0000313" key="10">
    <source>
        <dbReference type="EMBL" id="KAL2612427.1"/>
    </source>
</evidence>
<dbReference type="InterPro" id="IPR000866">
    <property type="entry name" value="AhpC/TSA"/>
</dbReference>
<dbReference type="Gene3D" id="3.40.30.10">
    <property type="entry name" value="Glutaredoxin"/>
    <property type="match status" value="1"/>
</dbReference>
<comment type="caution">
    <text evidence="10">The sequence shown here is derived from an EMBL/GenBank/DDBJ whole genome shotgun (WGS) entry which is preliminary data.</text>
</comment>
<dbReference type="Pfam" id="PF10417">
    <property type="entry name" value="1-cysPrx_C"/>
    <property type="match status" value="1"/>
</dbReference>
<dbReference type="GO" id="GO:0140824">
    <property type="term" value="F:thioredoxin-dependent peroxiredoxin activity"/>
    <property type="evidence" value="ECO:0007669"/>
    <property type="project" value="UniProtKB-EC"/>
</dbReference>
<evidence type="ECO:0000313" key="11">
    <source>
        <dbReference type="Proteomes" id="UP001605036"/>
    </source>
</evidence>
<dbReference type="Proteomes" id="UP001605036">
    <property type="component" value="Unassembled WGS sequence"/>
</dbReference>